<feature type="chain" id="PRO_5046893083" evidence="3">
    <location>
        <begin position="36"/>
        <end position="359"/>
    </location>
</feature>
<evidence type="ECO:0000259" key="4">
    <source>
        <dbReference type="PROSITE" id="PS50983"/>
    </source>
</evidence>
<evidence type="ECO:0000313" key="5">
    <source>
        <dbReference type="EMBL" id="KAB3522696.1"/>
    </source>
</evidence>
<evidence type="ECO:0000256" key="1">
    <source>
        <dbReference type="ARBA" id="ARBA00008814"/>
    </source>
</evidence>
<dbReference type="SUPFAM" id="SSF53807">
    <property type="entry name" value="Helical backbone' metal receptor"/>
    <property type="match status" value="1"/>
</dbReference>
<dbReference type="PROSITE" id="PS50983">
    <property type="entry name" value="FE_B12_PBP"/>
    <property type="match status" value="1"/>
</dbReference>
<evidence type="ECO:0000313" key="6">
    <source>
        <dbReference type="Proteomes" id="UP000436181"/>
    </source>
</evidence>
<dbReference type="PROSITE" id="PS51257">
    <property type="entry name" value="PROKAR_LIPOPROTEIN"/>
    <property type="match status" value="1"/>
</dbReference>
<keyword evidence="3" id="KW-0732">Signal</keyword>
<dbReference type="PANTHER" id="PTHR30535">
    <property type="entry name" value="VITAMIN B12-BINDING PROTEIN"/>
    <property type="match status" value="1"/>
</dbReference>
<name>A0ABQ6VHS7_9CORY</name>
<dbReference type="InterPro" id="IPR050902">
    <property type="entry name" value="ABC_Transporter_SBP"/>
</dbReference>
<gene>
    <name evidence="5" type="ORF">F8377_00480</name>
</gene>
<evidence type="ECO:0000256" key="3">
    <source>
        <dbReference type="SAM" id="SignalP"/>
    </source>
</evidence>
<dbReference type="PANTHER" id="PTHR30535:SF34">
    <property type="entry name" value="MOLYBDATE-BINDING PROTEIN MOLA"/>
    <property type="match status" value="1"/>
</dbReference>
<feature type="region of interest" description="Disordered" evidence="2">
    <location>
        <begin position="203"/>
        <end position="223"/>
    </location>
</feature>
<dbReference type="InterPro" id="IPR002491">
    <property type="entry name" value="ABC_transptr_periplasmic_BD"/>
</dbReference>
<dbReference type="Pfam" id="PF01497">
    <property type="entry name" value="Peripla_BP_2"/>
    <property type="match status" value="1"/>
</dbReference>
<feature type="signal peptide" evidence="3">
    <location>
        <begin position="1"/>
        <end position="35"/>
    </location>
</feature>
<dbReference type="EMBL" id="WBZJ01000001">
    <property type="protein sequence ID" value="KAB3522696.1"/>
    <property type="molecule type" value="Genomic_DNA"/>
</dbReference>
<keyword evidence="6" id="KW-1185">Reference proteome</keyword>
<evidence type="ECO:0000256" key="2">
    <source>
        <dbReference type="SAM" id="MobiDB-lite"/>
    </source>
</evidence>
<proteinExistence type="inferred from homology"/>
<organism evidence="5 6">
    <name type="scientific">Corynebacterium zhongnanshanii</name>
    <dbReference type="NCBI Taxonomy" id="2768834"/>
    <lineage>
        <taxon>Bacteria</taxon>
        <taxon>Bacillati</taxon>
        <taxon>Actinomycetota</taxon>
        <taxon>Actinomycetes</taxon>
        <taxon>Mycobacteriales</taxon>
        <taxon>Corynebacteriaceae</taxon>
        <taxon>Corynebacterium</taxon>
    </lineage>
</organism>
<dbReference type="Gene3D" id="3.40.50.1980">
    <property type="entry name" value="Nitrogenase molybdenum iron protein domain"/>
    <property type="match status" value="2"/>
</dbReference>
<dbReference type="RefSeq" id="WP_151843614.1">
    <property type="nucleotide sequence ID" value="NZ_WBZJ01000001.1"/>
</dbReference>
<sequence length="359" mass="37993">MFTVRLSRVPRGARVVCASVAACSVLALSACSSHAAHEGENVVPNCGHDVVFEREPQRVLTMGAESITTLSHLGVLDRVAARAGSYPEEYFDESIRSALTEVPSLTDRVDATGHIQISTEQVAAVDPDVVLGASDTVTFESMQAQGIPLINEPAFCGALEGPASFEDVWDQVATYGKVFHREERAAEYVAELKERLAELAIPGATDAGQSRADASPGRAGDEGSAHPLTVAVLYPTIGGGVTYAYGTRSMSHPVVEAAGLTNVYSDVNKRVFEVSAEDIAARQPDLIISLYTAGDPAAVVQATKDLPGAKTLPAVQKGRILPLLLNYAEPSTPLAVDGVEKIHEFADKAAPEWRKATAE</sequence>
<accession>A0ABQ6VHS7</accession>
<comment type="caution">
    <text evidence="5">The sequence shown here is derived from an EMBL/GenBank/DDBJ whole genome shotgun (WGS) entry which is preliminary data.</text>
</comment>
<feature type="domain" description="Fe/B12 periplasmic-binding" evidence="4">
    <location>
        <begin position="58"/>
        <end position="353"/>
    </location>
</feature>
<dbReference type="Proteomes" id="UP000436181">
    <property type="component" value="Unassembled WGS sequence"/>
</dbReference>
<reference evidence="5 6" key="1">
    <citation type="submission" date="2019-10" db="EMBL/GenBank/DDBJ databases">
        <title>Corynebacterium sp novel species isolated from the respiratory tract of Marmot.</title>
        <authorList>
            <person name="Zhang G."/>
        </authorList>
    </citation>
    <scope>NUCLEOTIDE SEQUENCE [LARGE SCALE GENOMIC DNA]</scope>
    <source>
        <strain evidence="5 6">336</strain>
    </source>
</reference>
<protein>
    <submittedName>
        <fullName evidence="5">ABC transporter substrate-binding protein</fullName>
    </submittedName>
</protein>
<comment type="similarity">
    <text evidence="1">Belongs to the bacterial solute-binding protein 8 family.</text>
</comment>